<comment type="subcellular location">
    <subcellularLocation>
        <location evidence="2">Chromosome</location>
        <location evidence="2">Centromere</location>
    </subcellularLocation>
    <subcellularLocation>
        <location evidence="1">Nucleus</location>
    </subcellularLocation>
</comment>
<dbReference type="InterPro" id="IPR000953">
    <property type="entry name" value="Chromo/chromo_shadow_dom"/>
</dbReference>
<dbReference type="Gene3D" id="2.170.270.10">
    <property type="entry name" value="SET domain"/>
    <property type="match status" value="1"/>
</dbReference>
<evidence type="ECO:0000256" key="1">
    <source>
        <dbReference type="ARBA" id="ARBA00004123"/>
    </source>
</evidence>
<evidence type="ECO:0000256" key="7">
    <source>
        <dbReference type="ARBA" id="ARBA00022723"/>
    </source>
</evidence>
<keyword evidence="5 15" id="KW-0808">Transferase</keyword>
<dbReference type="InterPro" id="IPR023779">
    <property type="entry name" value="Chromodomain_CS"/>
</dbReference>
<dbReference type="Pfam" id="PF00385">
    <property type="entry name" value="Chromo"/>
    <property type="match status" value="1"/>
</dbReference>
<keyword evidence="8" id="KW-0862">Zinc</keyword>
<dbReference type="InterPro" id="IPR050973">
    <property type="entry name" value="H3K9_Histone-Lys_N-MTase"/>
</dbReference>
<dbReference type="InterPro" id="IPR007728">
    <property type="entry name" value="Pre-SET_dom"/>
</dbReference>
<dbReference type="PROSITE" id="PS50280">
    <property type="entry name" value="SET"/>
    <property type="match status" value="1"/>
</dbReference>
<comment type="caution">
    <text evidence="15">The sequence shown here is derived from an EMBL/GenBank/DDBJ whole genome shotgun (WGS) entry which is preliminary data.</text>
</comment>
<dbReference type="GO" id="GO:0032259">
    <property type="term" value="P:methylation"/>
    <property type="evidence" value="ECO:0007669"/>
    <property type="project" value="UniProtKB-KW"/>
</dbReference>
<dbReference type="PANTHER" id="PTHR46223:SF4">
    <property type="entry name" value="HISTONE-LYSINE N-METHYLTRANSFERASE-RELATED"/>
    <property type="match status" value="1"/>
</dbReference>
<dbReference type="SUPFAM" id="SSF54160">
    <property type="entry name" value="Chromo domain-like"/>
    <property type="match status" value="1"/>
</dbReference>
<dbReference type="InterPro" id="IPR046341">
    <property type="entry name" value="SET_dom_sf"/>
</dbReference>
<dbReference type="SMART" id="SM00298">
    <property type="entry name" value="CHROMO"/>
    <property type="match status" value="1"/>
</dbReference>
<evidence type="ECO:0000259" key="12">
    <source>
        <dbReference type="PROSITE" id="PS50013"/>
    </source>
</evidence>
<dbReference type="Pfam" id="PF00856">
    <property type="entry name" value="SET"/>
    <property type="match status" value="1"/>
</dbReference>
<evidence type="ECO:0000256" key="4">
    <source>
        <dbReference type="ARBA" id="ARBA00022603"/>
    </source>
</evidence>
<evidence type="ECO:0000256" key="10">
    <source>
        <dbReference type="ARBA" id="ARBA00023328"/>
    </source>
</evidence>
<dbReference type="InterPro" id="IPR016197">
    <property type="entry name" value="Chromo-like_dom_sf"/>
</dbReference>
<dbReference type="EMBL" id="CAJPWZ010002187">
    <property type="protein sequence ID" value="CAG2232569.1"/>
    <property type="molecule type" value="Genomic_DNA"/>
</dbReference>
<dbReference type="PROSITE" id="PS00598">
    <property type="entry name" value="CHROMO_1"/>
    <property type="match status" value="1"/>
</dbReference>
<keyword evidence="16" id="KW-1185">Reference proteome</keyword>
<name>A0A8S3TGA9_MYTED</name>
<evidence type="ECO:0000256" key="11">
    <source>
        <dbReference type="SAM" id="MobiDB-lite"/>
    </source>
</evidence>
<dbReference type="CDD" id="cd00024">
    <property type="entry name" value="CD_CSD"/>
    <property type="match status" value="1"/>
</dbReference>
<evidence type="ECO:0000256" key="9">
    <source>
        <dbReference type="ARBA" id="ARBA00023242"/>
    </source>
</evidence>
<evidence type="ECO:0000259" key="14">
    <source>
        <dbReference type="PROSITE" id="PS50867"/>
    </source>
</evidence>
<dbReference type="Proteomes" id="UP000683360">
    <property type="component" value="Unassembled WGS sequence"/>
</dbReference>
<dbReference type="PROSITE" id="PS50013">
    <property type="entry name" value="CHROMO_2"/>
    <property type="match status" value="1"/>
</dbReference>
<feature type="region of interest" description="Disordered" evidence="11">
    <location>
        <begin position="503"/>
        <end position="556"/>
    </location>
</feature>
<evidence type="ECO:0000313" key="16">
    <source>
        <dbReference type="Proteomes" id="UP000683360"/>
    </source>
</evidence>
<dbReference type="PROSITE" id="PS50867">
    <property type="entry name" value="PRE_SET"/>
    <property type="match status" value="1"/>
</dbReference>
<reference evidence="15" key="1">
    <citation type="submission" date="2021-03" db="EMBL/GenBank/DDBJ databases">
        <authorList>
            <person name="Bekaert M."/>
        </authorList>
    </citation>
    <scope>NUCLEOTIDE SEQUENCE</scope>
</reference>
<evidence type="ECO:0000259" key="13">
    <source>
        <dbReference type="PROSITE" id="PS50280"/>
    </source>
</evidence>
<evidence type="ECO:0000256" key="6">
    <source>
        <dbReference type="ARBA" id="ARBA00022691"/>
    </source>
</evidence>
<dbReference type="SUPFAM" id="SSF82199">
    <property type="entry name" value="SET domain"/>
    <property type="match status" value="1"/>
</dbReference>
<dbReference type="GO" id="GO:0000775">
    <property type="term" value="C:chromosome, centromeric region"/>
    <property type="evidence" value="ECO:0007669"/>
    <property type="project" value="UniProtKB-SubCell"/>
</dbReference>
<dbReference type="EC" id="2.1.1.355" evidence="15"/>
<evidence type="ECO:0000256" key="2">
    <source>
        <dbReference type="ARBA" id="ARBA00004584"/>
    </source>
</evidence>
<evidence type="ECO:0000313" key="15">
    <source>
        <dbReference type="EMBL" id="CAG2232569.1"/>
    </source>
</evidence>
<dbReference type="Pfam" id="PF05033">
    <property type="entry name" value="Pre-SET"/>
    <property type="match status" value="1"/>
</dbReference>
<dbReference type="CDD" id="cd10542">
    <property type="entry name" value="SET_SUV39H"/>
    <property type="match status" value="1"/>
</dbReference>
<keyword evidence="3" id="KW-0158">Chromosome</keyword>
<evidence type="ECO:0000256" key="5">
    <source>
        <dbReference type="ARBA" id="ARBA00022679"/>
    </source>
</evidence>
<keyword evidence="4 15" id="KW-0489">Methyltransferase</keyword>
<dbReference type="AlphaFoldDB" id="A0A8S3TGA9"/>
<dbReference type="PANTHER" id="PTHR46223">
    <property type="entry name" value="HISTONE-LYSINE N-METHYLTRANSFERASE SUV39H"/>
    <property type="match status" value="1"/>
</dbReference>
<evidence type="ECO:0000256" key="3">
    <source>
        <dbReference type="ARBA" id="ARBA00022454"/>
    </source>
</evidence>
<dbReference type="GO" id="GO:0008270">
    <property type="term" value="F:zinc ion binding"/>
    <property type="evidence" value="ECO:0007669"/>
    <property type="project" value="InterPro"/>
</dbReference>
<dbReference type="SMART" id="SM00468">
    <property type="entry name" value="PreSET"/>
    <property type="match status" value="1"/>
</dbReference>
<dbReference type="GO" id="GO:0005634">
    <property type="term" value="C:nucleus"/>
    <property type="evidence" value="ECO:0007669"/>
    <property type="project" value="UniProtKB-SubCell"/>
</dbReference>
<gene>
    <name evidence="15" type="ORF">MEDL_45395</name>
</gene>
<proteinExistence type="predicted"/>
<dbReference type="InterPro" id="IPR023780">
    <property type="entry name" value="Chromo_domain"/>
</dbReference>
<feature type="domain" description="SET" evidence="13">
    <location>
        <begin position="328"/>
        <end position="453"/>
    </location>
</feature>
<keyword evidence="10" id="KW-0137">Centromere</keyword>
<organism evidence="15 16">
    <name type="scientific">Mytilus edulis</name>
    <name type="common">Blue mussel</name>
    <dbReference type="NCBI Taxonomy" id="6550"/>
    <lineage>
        <taxon>Eukaryota</taxon>
        <taxon>Metazoa</taxon>
        <taxon>Spiralia</taxon>
        <taxon>Lophotrochozoa</taxon>
        <taxon>Mollusca</taxon>
        <taxon>Bivalvia</taxon>
        <taxon>Autobranchia</taxon>
        <taxon>Pteriomorphia</taxon>
        <taxon>Mytilida</taxon>
        <taxon>Mytiloidea</taxon>
        <taxon>Mytilidae</taxon>
        <taxon>Mytilinae</taxon>
        <taxon>Mytilus</taxon>
    </lineage>
</organism>
<sequence length="706" mass="80455">MEDEIKDAQVSCLSGIIDLQRACQKQNLKLSAETNQYLVYLTLKKLGPFVAQKLISKLVEKGEINWEDGHWEVEQIIDHCEDEGEEYYLIKWKDWSNAHNSWEPKANLECTDLLEEFHVRGTKRKFEYDDSVPISKRSRVDEIFQKLKPMKGKISPLQLLSVSSPVKGGKPIFKGLIATGGKYKPKYKPSAGKPLNPRSKAYKQKKVEIIKALKEWQVHLNAISTDPAGIVVENNIDLEGPPENFVYINDYKPMEGIIIPNDPLVGCECDSCLDNKKKCCVTQCGSEFAYYKNKRLRVLKGTPIYECNKRCKCGPECPNRVVQLGRKCKLSIFRTINGRGWGVKTLQKIKKGSFVVEYVGEVITDVEAEKRGKYYDAVGRTYLFDLDYNDGDCPYTVDAGYYGNVSHFINHSCDPNLEVFGVWINTLDPTLPRIALFSRRDIEKGEELTFDYMMTGDTTNQPPTLDQVEKDLAAEFLKTPVLQTYPDMPEGEGDSLEVTLEENDTLPELKPDEVKETGDAADSNDSNDSNIPELSIESDEVFDEPPKLETQKSELIPKSLTDQYRIVCQCEREKKPGIEENQNQIKGKAIWNEQIDKASTQIKYGTQLGAHQETSNELKIKMTAAKRILRKSQRQAYASQRESTAGKNCESFKCRQNFLKSLSKCNEKHHFYNTKLLKLMEKTAEDGPSIMNIWQEHFQQLATPTY</sequence>
<feature type="compositionally biased region" description="Basic and acidic residues" evidence="11">
    <location>
        <begin position="507"/>
        <end position="518"/>
    </location>
</feature>
<feature type="domain" description="Chromo" evidence="12">
    <location>
        <begin position="71"/>
        <end position="129"/>
    </location>
</feature>
<accession>A0A8S3TGA9</accession>
<keyword evidence="7" id="KW-0479">Metal-binding</keyword>
<evidence type="ECO:0000256" key="8">
    <source>
        <dbReference type="ARBA" id="ARBA00022833"/>
    </source>
</evidence>
<protein>
    <submittedName>
        <fullName evidence="15">SUV39H</fullName>
        <ecNumber evidence="15">2.1.1.355</ecNumber>
    </submittedName>
</protein>
<keyword evidence="6" id="KW-0949">S-adenosyl-L-methionine</keyword>
<dbReference type="SMART" id="SM00317">
    <property type="entry name" value="SET"/>
    <property type="match status" value="1"/>
</dbReference>
<keyword evidence="9" id="KW-0539">Nucleus</keyword>
<dbReference type="Gene3D" id="2.40.50.40">
    <property type="match status" value="1"/>
</dbReference>
<dbReference type="GO" id="GO:0140949">
    <property type="term" value="F:histone H3K9 trimethyltransferase activity"/>
    <property type="evidence" value="ECO:0007669"/>
    <property type="project" value="UniProtKB-EC"/>
</dbReference>
<dbReference type="InterPro" id="IPR001214">
    <property type="entry name" value="SET_dom"/>
</dbReference>
<dbReference type="OrthoDB" id="308383at2759"/>
<feature type="domain" description="Pre-SET" evidence="14">
    <location>
        <begin position="265"/>
        <end position="325"/>
    </location>
</feature>